<keyword evidence="3" id="KW-0804">Transcription</keyword>
<comment type="caution">
    <text evidence="7">The sequence shown here is derived from an EMBL/GenBank/DDBJ whole genome shotgun (WGS) entry which is preliminary data.</text>
</comment>
<evidence type="ECO:0000259" key="5">
    <source>
        <dbReference type="PROSITE" id="PS51077"/>
    </source>
</evidence>
<protein>
    <submittedName>
        <fullName evidence="7">IclR family transcriptional regulator</fullName>
    </submittedName>
</protein>
<evidence type="ECO:0000256" key="3">
    <source>
        <dbReference type="ARBA" id="ARBA00023163"/>
    </source>
</evidence>
<dbReference type="SUPFAM" id="SSF46785">
    <property type="entry name" value="Winged helix' DNA-binding domain"/>
    <property type="match status" value="1"/>
</dbReference>
<feature type="region of interest" description="Disordered" evidence="4">
    <location>
        <begin position="1"/>
        <end position="20"/>
    </location>
</feature>
<dbReference type="GO" id="GO:0003677">
    <property type="term" value="F:DNA binding"/>
    <property type="evidence" value="ECO:0007669"/>
    <property type="project" value="UniProtKB-KW"/>
</dbReference>
<dbReference type="SUPFAM" id="SSF55781">
    <property type="entry name" value="GAF domain-like"/>
    <property type="match status" value="1"/>
</dbReference>
<organism evidence="7 8">
    <name type="scientific">Denitrobaculum tricleocarpae</name>
    <dbReference type="NCBI Taxonomy" id="2591009"/>
    <lineage>
        <taxon>Bacteria</taxon>
        <taxon>Pseudomonadati</taxon>
        <taxon>Pseudomonadota</taxon>
        <taxon>Alphaproteobacteria</taxon>
        <taxon>Rhodospirillales</taxon>
        <taxon>Rhodospirillaceae</taxon>
        <taxon>Denitrobaculum</taxon>
    </lineage>
</organism>
<sequence length="280" mass="31022">MAQDPQAKDSHAALDPQGKGVTNRSDTLFVGSLEKGFRVLRVFRQAQRDLGLRDLSLTEIAKLAELDKSAAQRFTNTLVTLGYLNKNPRTRRYSPAIGLADFYYTYILSNRIAEIAMPRMIEASKRFDTTVNLCELSGSDIVYTIRIPHEKARYEATVPGRRVPAFCAAGGVVILANLPAAERDQVLTDSSFRAYTDHTITDLAAVYKRIDTARGKGFDIGESQIIIHELSTAAPVFNSEGRAVAALQIPVYQPDWTLERTQEKIVPLAIETARAISYSL</sequence>
<dbReference type="InterPro" id="IPR036388">
    <property type="entry name" value="WH-like_DNA-bd_sf"/>
</dbReference>
<dbReference type="RefSeq" id="WP_142898740.1">
    <property type="nucleotide sequence ID" value="NZ_ML660060.1"/>
</dbReference>
<dbReference type="InterPro" id="IPR014757">
    <property type="entry name" value="Tscrpt_reg_IclR_C"/>
</dbReference>
<evidence type="ECO:0000256" key="2">
    <source>
        <dbReference type="ARBA" id="ARBA00023125"/>
    </source>
</evidence>
<dbReference type="AlphaFoldDB" id="A0A545TEU9"/>
<evidence type="ECO:0000313" key="8">
    <source>
        <dbReference type="Proteomes" id="UP000315252"/>
    </source>
</evidence>
<dbReference type="Gene3D" id="1.10.10.10">
    <property type="entry name" value="Winged helix-like DNA-binding domain superfamily/Winged helix DNA-binding domain"/>
    <property type="match status" value="1"/>
</dbReference>
<name>A0A545TEU9_9PROT</name>
<dbReference type="GO" id="GO:0003700">
    <property type="term" value="F:DNA-binding transcription factor activity"/>
    <property type="evidence" value="ECO:0007669"/>
    <property type="project" value="TreeGrafter"/>
</dbReference>
<dbReference type="PANTHER" id="PTHR30136">
    <property type="entry name" value="HELIX-TURN-HELIX TRANSCRIPTIONAL REGULATOR, ICLR FAMILY"/>
    <property type="match status" value="1"/>
</dbReference>
<gene>
    <name evidence="7" type="ORF">FKG95_22840</name>
</gene>
<keyword evidence="8" id="KW-1185">Reference proteome</keyword>
<dbReference type="Pfam" id="PF01614">
    <property type="entry name" value="IclR_C"/>
    <property type="match status" value="1"/>
</dbReference>
<evidence type="ECO:0000313" key="7">
    <source>
        <dbReference type="EMBL" id="TQV75752.1"/>
    </source>
</evidence>
<dbReference type="InterPro" id="IPR029016">
    <property type="entry name" value="GAF-like_dom_sf"/>
</dbReference>
<feature type="domain" description="HTH iclR-type" evidence="5">
    <location>
        <begin position="30"/>
        <end position="97"/>
    </location>
</feature>
<dbReference type="InterPro" id="IPR036390">
    <property type="entry name" value="WH_DNA-bd_sf"/>
</dbReference>
<dbReference type="PROSITE" id="PS51077">
    <property type="entry name" value="HTH_ICLR"/>
    <property type="match status" value="1"/>
</dbReference>
<evidence type="ECO:0000256" key="1">
    <source>
        <dbReference type="ARBA" id="ARBA00023015"/>
    </source>
</evidence>
<keyword evidence="2" id="KW-0238">DNA-binding</keyword>
<evidence type="ECO:0000256" key="4">
    <source>
        <dbReference type="SAM" id="MobiDB-lite"/>
    </source>
</evidence>
<feature type="compositionally biased region" description="Basic and acidic residues" evidence="4">
    <location>
        <begin position="1"/>
        <end position="12"/>
    </location>
</feature>
<feature type="domain" description="IclR-ED" evidence="6">
    <location>
        <begin position="98"/>
        <end position="280"/>
    </location>
</feature>
<dbReference type="Proteomes" id="UP000315252">
    <property type="component" value="Unassembled WGS sequence"/>
</dbReference>
<dbReference type="InterPro" id="IPR050707">
    <property type="entry name" value="HTH_MetabolicPath_Reg"/>
</dbReference>
<dbReference type="EMBL" id="VHSH01000009">
    <property type="protein sequence ID" value="TQV75752.1"/>
    <property type="molecule type" value="Genomic_DNA"/>
</dbReference>
<dbReference type="Pfam" id="PF09339">
    <property type="entry name" value="HTH_IclR"/>
    <property type="match status" value="1"/>
</dbReference>
<proteinExistence type="predicted"/>
<dbReference type="Gene3D" id="3.30.450.40">
    <property type="match status" value="1"/>
</dbReference>
<dbReference type="SMART" id="SM00346">
    <property type="entry name" value="HTH_ICLR"/>
    <property type="match status" value="1"/>
</dbReference>
<dbReference type="OrthoDB" id="6057486at2"/>
<accession>A0A545TEU9</accession>
<dbReference type="PANTHER" id="PTHR30136:SF34">
    <property type="entry name" value="TRANSCRIPTIONAL REGULATOR"/>
    <property type="match status" value="1"/>
</dbReference>
<dbReference type="GO" id="GO:0045892">
    <property type="term" value="P:negative regulation of DNA-templated transcription"/>
    <property type="evidence" value="ECO:0007669"/>
    <property type="project" value="TreeGrafter"/>
</dbReference>
<dbReference type="PROSITE" id="PS51078">
    <property type="entry name" value="ICLR_ED"/>
    <property type="match status" value="1"/>
</dbReference>
<reference evidence="7 8" key="1">
    <citation type="submission" date="2019-06" db="EMBL/GenBank/DDBJ databases">
        <title>Whole genome sequence for Rhodospirillaceae sp. R148.</title>
        <authorList>
            <person name="Wang G."/>
        </authorList>
    </citation>
    <scope>NUCLEOTIDE SEQUENCE [LARGE SCALE GENOMIC DNA]</scope>
    <source>
        <strain evidence="7 8">R148</strain>
    </source>
</reference>
<keyword evidence="1" id="KW-0805">Transcription regulation</keyword>
<evidence type="ECO:0000259" key="6">
    <source>
        <dbReference type="PROSITE" id="PS51078"/>
    </source>
</evidence>
<dbReference type="InterPro" id="IPR005471">
    <property type="entry name" value="Tscrpt_reg_IclR_N"/>
</dbReference>